<dbReference type="PANTHER" id="PTHR10724:SF7">
    <property type="entry name" value="SMALL RIBOSOMAL SUBUNIT PROTEIN BS1C"/>
    <property type="match status" value="1"/>
</dbReference>
<comment type="caution">
    <text evidence="7">The sequence shown here is derived from an EMBL/GenBank/DDBJ whole genome shotgun (WGS) entry which is preliminary data.</text>
</comment>
<dbReference type="FunFam" id="2.40.50.140:FF:000103">
    <property type="entry name" value="protein RRP5 homolog"/>
    <property type="match status" value="1"/>
</dbReference>
<feature type="region of interest" description="Disordered" evidence="5">
    <location>
        <begin position="348"/>
        <end position="382"/>
    </location>
</feature>
<feature type="domain" description="S1 motif" evidence="6">
    <location>
        <begin position="274"/>
        <end position="343"/>
    </location>
</feature>
<evidence type="ECO:0000313" key="7">
    <source>
        <dbReference type="EMBL" id="MBB5172910.1"/>
    </source>
</evidence>
<dbReference type="CDD" id="cd05688">
    <property type="entry name" value="S1_RPS1_repeat_ec3"/>
    <property type="match status" value="1"/>
</dbReference>
<dbReference type="SMART" id="SM00316">
    <property type="entry name" value="S1"/>
    <property type="match status" value="4"/>
</dbReference>
<proteinExistence type="inferred from homology"/>
<evidence type="ECO:0000256" key="5">
    <source>
        <dbReference type="SAM" id="MobiDB-lite"/>
    </source>
</evidence>
<dbReference type="AlphaFoldDB" id="A0A840QNI4"/>
<dbReference type="CDD" id="cd04465">
    <property type="entry name" value="S1_RPS1_repeat_ec2_hs2"/>
    <property type="match status" value="1"/>
</dbReference>
<keyword evidence="2 7" id="KW-0689">Ribosomal protein</keyword>
<sequence length="382" mass="41975">MVEEMNNEMASVKALSEGSIVTGTVTKVEDKQAFVNVGYKTDGVVPISELSSLHVEQVSDVLQEGDEIELKVIKLTDDELVLSKRAVAADKAWEDMVAKLESGEVFEAEVADVVKGGLVVDVGVRGFIPASLVERHFVENFDDYKGRTLRLKVVELDKEKNKLILSQRAVLDAEADNEKRHTLERLQTGDEIEGTVQRLTDFGAFVDVGGVDGLVHISQMSHQHIDSPSEIVTEGDRVNVKVLSVDVENERISLSIKETQPGPWEKIQGEIQTDDVVEGTVKRLVSFGAFIEVAPGVEGLVHISQIANRHIGTPGEVLQEGETVQAKVLEVNVEEKRISLSIRALSEETQMAEPDGDYEKEEDQAGFSLGDMIGDQLKKYKS</sequence>
<feature type="domain" description="S1 motif" evidence="6">
    <location>
        <begin position="189"/>
        <end position="257"/>
    </location>
</feature>
<accession>A0A840QNI4</accession>
<dbReference type="FunFam" id="2.40.50.140:FF:000051">
    <property type="entry name" value="RNA-binding transcriptional accessory protein"/>
    <property type="match status" value="1"/>
</dbReference>
<dbReference type="InterPro" id="IPR050437">
    <property type="entry name" value="Ribos_protein_bS1-like"/>
</dbReference>
<evidence type="ECO:0000256" key="4">
    <source>
        <dbReference type="ARBA" id="ARBA00025604"/>
    </source>
</evidence>
<dbReference type="PANTHER" id="PTHR10724">
    <property type="entry name" value="30S RIBOSOMAL PROTEIN S1"/>
    <property type="match status" value="1"/>
</dbReference>
<keyword evidence="3" id="KW-0687">Ribonucleoprotein</keyword>
<dbReference type="Proteomes" id="UP000551878">
    <property type="component" value="Unassembled WGS sequence"/>
</dbReference>
<dbReference type="PROSITE" id="PS50126">
    <property type="entry name" value="S1"/>
    <property type="match status" value="4"/>
</dbReference>
<dbReference type="RefSeq" id="WP_184663372.1">
    <property type="nucleotide sequence ID" value="NZ_JACHHB010000004.1"/>
</dbReference>
<evidence type="ECO:0000256" key="1">
    <source>
        <dbReference type="ARBA" id="ARBA00006767"/>
    </source>
</evidence>
<dbReference type="PRINTS" id="PR00681">
    <property type="entry name" value="RIBOSOMALS1"/>
</dbReference>
<protein>
    <submittedName>
        <fullName evidence="7">Small subunit ribosomal protein S1</fullName>
    </submittedName>
</protein>
<dbReference type="Gene3D" id="2.40.50.140">
    <property type="entry name" value="Nucleic acid-binding proteins"/>
    <property type="match status" value="4"/>
</dbReference>
<feature type="domain" description="S1 motif" evidence="6">
    <location>
        <begin position="18"/>
        <end position="85"/>
    </location>
</feature>
<dbReference type="GO" id="GO:0006412">
    <property type="term" value="P:translation"/>
    <property type="evidence" value="ECO:0007669"/>
    <property type="project" value="TreeGrafter"/>
</dbReference>
<evidence type="ECO:0000256" key="3">
    <source>
        <dbReference type="ARBA" id="ARBA00023274"/>
    </source>
</evidence>
<organism evidence="7 8">
    <name type="scientific">Texcoconibacillus texcoconensis</name>
    <dbReference type="NCBI Taxonomy" id="1095777"/>
    <lineage>
        <taxon>Bacteria</taxon>
        <taxon>Bacillati</taxon>
        <taxon>Bacillota</taxon>
        <taxon>Bacilli</taxon>
        <taxon>Bacillales</taxon>
        <taxon>Bacillaceae</taxon>
        <taxon>Texcoconibacillus</taxon>
    </lineage>
</organism>
<dbReference type="GO" id="GO:0003735">
    <property type="term" value="F:structural constituent of ribosome"/>
    <property type="evidence" value="ECO:0007669"/>
    <property type="project" value="TreeGrafter"/>
</dbReference>
<name>A0A840QNI4_9BACI</name>
<feature type="domain" description="S1 motif" evidence="6">
    <location>
        <begin position="103"/>
        <end position="168"/>
    </location>
</feature>
<dbReference type="NCBIfam" id="NF005208">
    <property type="entry name" value="PRK06676.1"/>
    <property type="match status" value="1"/>
</dbReference>
<dbReference type="GO" id="GO:0003729">
    <property type="term" value="F:mRNA binding"/>
    <property type="evidence" value="ECO:0007669"/>
    <property type="project" value="TreeGrafter"/>
</dbReference>
<evidence type="ECO:0000313" key="8">
    <source>
        <dbReference type="Proteomes" id="UP000551878"/>
    </source>
</evidence>
<reference evidence="7 8" key="1">
    <citation type="submission" date="2020-08" db="EMBL/GenBank/DDBJ databases">
        <title>Genomic Encyclopedia of Type Strains, Phase IV (KMG-IV): sequencing the most valuable type-strain genomes for metagenomic binning, comparative biology and taxonomic classification.</title>
        <authorList>
            <person name="Goeker M."/>
        </authorList>
    </citation>
    <scope>NUCLEOTIDE SEQUENCE [LARGE SCALE GENOMIC DNA]</scope>
    <source>
        <strain evidence="7 8">DSM 24696</strain>
    </source>
</reference>
<dbReference type="InterPro" id="IPR012340">
    <property type="entry name" value="NA-bd_OB-fold"/>
</dbReference>
<dbReference type="GO" id="GO:0022627">
    <property type="term" value="C:cytosolic small ribosomal subunit"/>
    <property type="evidence" value="ECO:0007669"/>
    <property type="project" value="TreeGrafter"/>
</dbReference>
<evidence type="ECO:0000259" key="6">
    <source>
        <dbReference type="PROSITE" id="PS50126"/>
    </source>
</evidence>
<dbReference type="InterPro" id="IPR035104">
    <property type="entry name" value="Ribosomal_protein_S1-like"/>
</dbReference>
<comment type="function">
    <text evidence="4">Binds mRNA; thus facilitating recognition of the initiation point. It is needed to translate mRNA with a short Shine-Dalgarno (SD) purine-rich sequence.</text>
</comment>
<evidence type="ECO:0000256" key="2">
    <source>
        <dbReference type="ARBA" id="ARBA00022980"/>
    </source>
</evidence>
<dbReference type="SUPFAM" id="SSF50249">
    <property type="entry name" value="Nucleic acid-binding proteins"/>
    <property type="match status" value="4"/>
</dbReference>
<comment type="similarity">
    <text evidence="1">Belongs to the bacterial ribosomal protein bS1 family.</text>
</comment>
<dbReference type="CDD" id="cd05687">
    <property type="entry name" value="S1_RPS1_repeat_ec1_hs1"/>
    <property type="match status" value="1"/>
</dbReference>
<dbReference type="EMBL" id="JACHHB010000004">
    <property type="protein sequence ID" value="MBB5172910.1"/>
    <property type="molecule type" value="Genomic_DNA"/>
</dbReference>
<dbReference type="Pfam" id="PF00575">
    <property type="entry name" value="S1"/>
    <property type="match status" value="4"/>
</dbReference>
<dbReference type="InterPro" id="IPR003029">
    <property type="entry name" value="S1_domain"/>
</dbReference>
<gene>
    <name evidence="7" type="ORF">HNQ41_001073</name>
</gene>
<feature type="compositionally biased region" description="Acidic residues" evidence="5">
    <location>
        <begin position="354"/>
        <end position="364"/>
    </location>
</feature>
<keyword evidence="8" id="KW-1185">Reference proteome</keyword>